<dbReference type="RefSeq" id="WP_183858600.1">
    <property type="nucleotide sequence ID" value="NZ_JACHOO010000014.1"/>
</dbReference>
<sequence length="281" mass="30312">MKFGASTFIWVSPFSNDTLDLVDKVAALGFDLIEVCVEDPATIDTTAIRRRIEAAGIGATVCGAFGPDRDMSADDPAIRRNAIDYVERCAEIASELGADIVVGPMYSAVGRTRMAEPDERRAQRTLAADSIRKAADHAAARGVRLGIEPLNRFETDLVNTVEQGVGLVEEIGRDNVGLLLDTFHMNIEEKDLPAALRRAGRHIFEFHACSSDRGTPGEDHLDWTGIAAALADAGYDGAVVIEAFTPKIKEIARAVSIWRPLAESEDALAANGLAHLKRVFA</sequence>
<dbReference type="SUPFAM" id="SSF51658">
    <property type="entry name" value="Xylose isomerase-like"/>
    <property type="match status" value="1"/>
</dbReference>
<dbReference type="EC" id="5.1.3.31" evidence="2"/>
<evidence type="ECO:0000313" key="3">
    <source>
        <dbReference type="Proteomes" id="UP000523821"/>
    </source>
</evidence>
<dbReference type="PANTHER" id="PTHR12110:SF41">
    <property type="entry name" value="INOSOSE DEHYDRATASE"/>
    <property type="match status" value="1"/>
</dbReference>
<name>A0A7W9FQU1_9HYPH</name>
<reference evidence="2 3" key="1">
    <citation type="submission" date="2020-08" db="EMBL/GenBank/DDBJ databases">
        <title>Genomic Encyclopedia of Type Strains, Phase IV (KMG-IV): sequencing the most valuable type-strain genomes for metagenomic binning, comparative biology and taxonomic classification.</title>
        <authorList>
            <person name="Goeker M."/>
        </authorList>
    </citation>
    <scope>NUCLEOTIDE SEQUENCE [LARGE SCALE GENOMIC DNA]</scope>
    <source>
        <strain evidence="2 3">DSM 16268</strain>
    </source>
</reference>
<dbReference type="InterPro" id="IPR036237">
    <property type="entry name" value="Xyl_isomerase-like_sf"/>
</dbReference>
<organism evidence="2 3">
    <name type="scientific">Prosthecomicrobium pneumaticum</name>
    <dbReference type="NCBI Taxonomy" id="81895"/>
    <lineage>
        <taxon>Bacteria</taxon>
        <taxon>Pseudomonadati</taxon>
        <taxon>Pseudomonadota</taxon>
        <taxon>Alphaproteobacteria</taxon>
        <taxon>Hyphomicrobiales</taxon>
        <taxon>Kaistiaceae</taxon>
        <taxon>Prosthecomicrobium</taxon>
    </lineage>
</organism>
<dbReference type="GO" id="GO:0016853">
    <property type="term" value="F:isomerase activity"/>
    <property type="evidence" value="ECO:0007669"/>
    <property type="project" value="UniProtKB-KW"/>
</dbReference>
<feature type="domain" description="Xylose isomerase-like TIM barrel" evidence="1">
    <location>
        <begin position="22"/>
        <end position="259"/>
    </location>
</feature>
<dbReference type="PANTHER" id="PTHR12110">
    <property type="entry name" value="HYDROXYPYRUVATE ISOMERASE"/>
    <property type="match status" value="1"/>
</dbReference>
<dbReference type="Proteomes" id="UP000523821">
    <property type="component" value="Unassembled WGS sequence"/>
</dbReference>
<accession>A0A7W9FQU1</accession>
<dbReference type="AlphaFoldDB" id="A0A7W9FQU1"/>
<dbReference type="Pfam" id="PF01261">
    <property type="entry name" value="AP_endonuc_2"/>
    <property type="match status" value="1"/>
</dbReference>
<evidence type="ECO:0000313" key="2">
    <source>
        <dbReference type="EMBL" id="MBB5755170.1"/>
    </source>
</evidence>
<dbReference type="Gene3D" id="3.20.20.150">
    <property type="entry name" value="Divalent-metal-dependent TIM barrel enzymes"/>
    <property type="match status" value="1"/>
</dbReference>
<dbReference type="InterPro" id="IPR013022">
    <property type="entry name" value="Xyl_isomerase-like_TIM-brl"/>
</dbReference>
<dbReference type="InterPro" id="IPR050312">
    <property type="entry name" value="IolE/XylAMocC-like"/>
</dbReference>
<keyword evidence="2" id="KW-0413">Isomerase</keyword>
<keyword evidence="3" id="KW-1185">Reference proteome</keyword>
<dbReference type="EMBL" id="JACHOO010000014">
    <property type="protein sequence ID" value="MBB5755170.1"/>
    <property type="molecule type" value="Genomic_DNA"/>
</dbReference>
<dbReference type="EC" id="5.1.3.30" evidence="2"/>
<proteinExistence type="predicted"/>
<evidence type="ECO:0000259" key="1">
    <source>
        <dbReference type="Pfam" id="PF01261"/>
    </source>
</evidence>
<gene>
    <name evidence="2" type="ORF">GGQ63_004271</name>
</gene>
<comment type="caution">
    <text evidence="2">The sequence shown here is derived from an EMBL/GenBank/DDBJ whole genome shotgun (WGS) entry which is preliminary data.</text>
</comment>
<protein>
    <submittedName>
        <fullName evidence="2">D-psicose/D-tagatose/L-ribulose 3-epimerase</fullName>
        <ecNumber evidence="2">5.1.3.30</ecNumber>
        <ecNumber evidence="2">5.1.3.31</ecNumber>
    </submittedName>
</protein>